<dbReference type="EnsemblMetazoa" id="ISCW019813-RA">
    <property type="protein sequence ID" value="ISCW019813-PA"/>
    <property type="gene ID" value="ISCW019813"/>
</dbReference>
<dbReference type="EMBL" id="ABJB010723111">
    <property type="status" value="NOT_ANNOTATED_CDS"/>
    <property type="molecule type" value="Genomic_DNA"/>
</dbReference>
<dbReference type="Proteomes" id="UP000001555">
    <property type="component" value="Unassembled WGS sequence"/>
</dbReference>
<name>A0A1S4LVG0_IXOSC</name>
<feature type="compositionally biased region" description="Basic and acidic residues" evidence="1">
    <location>
        <begin position="40"/>
        <end position="62"/>
    </location>
</feature>
<dbReference type="VEuPathDB" id="VectorBase:ISCW019813"/>
<organism evidence="2 3">
    <name type="scientific">Ixodes scapularis</name>
    <name type="common">Black-legged tick</name>
    <name type="synonym">Deer tick</name>
    <dbReference type="NCBI Taxonomy" id="6945"/>
    <lineage>
        <taxon>Eukaryota</taxon>
        <taxon>Metazoa</taxon>
        <taxon>Ecdysozoa</taxon>
        <taxon>Arthropoda</taxon>
        <taxon>Chelicerata</taxon>
        <taxon>Arachnida</taxon>
        <taxon>Acari</taxon>
        <taxon>Parasitiformes</taxon>
        <taxon>Ixodida</taxon>
        <taxon>Ixodoidea</taxon>
        <taxon>Ixodidae</taxon>
        <taxon>Ixodinae</taxon>
        <taxon>Ixodes</taxon>
    </lineage>
</organism>
<sequence length="70" mass="8029">KGATGAPTRTLGNEIRFTLGLSRRHSAVLYESTNANREVKTGYEREREKTRRDVKESERKLDEENDACQC</sequence>
<keyword evidence="3" id="KW-1185">Reference proteome</keyword>
<feature type="region of interest" description="Disordered" evidence="1">
    <location>
        <begin position="40"/>
        <end position="70"/>
    </location>
</feature>
<protein>
    <submittedName>
        <fullName evidence="2">Uncharacterized protein</fullName>
    </submittedName>
</protein>
<dbReference type="InParanoid" id="A0A1S4LVG0"/>
<evidence type="ECO:0000313" key="3">
    <source>
        <dbReference type="Proteomes" id="UP000001555"/>
    </source>
</evidence>
<evidence type="ECO:0000313" key="2">
    <source>
        <dbReference type="EnsemblMetazoa" id="ISCW019813-PA"/>
    </source>
</evidence>
<dbReference type="VEuPathDB" id="VectorBase:ISCI019813"/>
<proteinExistence type="predicted"/>
<reference evidence="3" key="1">
    <citation type="submission" date="2008-03" db="EMBL/GenBank/DDBJ databases">
        <title>Annotation of Ixodes scapularis.</title>
        <authorList>
            <consortium name="Ixodes scapularis Genome Project Consortium"/>
            <person name="Caler E."/>
            <person name="Hannick L.I."/>
            <person name="Bidwell S."/>
            <person name="Joardar V."/>
            <person name="Thiagarajan M."/>
            <person name="Amedeo P."/>
            <person name="Galinsky K.J."/>
            <person name="Schobel S."/>
            <person name="Inman J."/>
            <person name="Hostetler J."/>
            <person name="Miller J."/>
            <person name="Hammond M."/>
            <person name="Megy K."/>
            <person name="Lawson D."/>
            <person name="Kodira C."/>
            <person name="Sutton G."/>
            <person name="Meyer J."/>
            <person name="Hill C.A."/>
            <person name="Birren B."/>
            <person name="Nene V."/>
            <person name="Collins F."/>
            <person name="Alarcon-Chaidez F."/>
            <person name="Wikel S."/>
            <person name="Strausberg R."/>
        </authorList>
    </citation>
    <scope>NUCLEOTIDE SEQUENCE [LARGE SCALE GENOMIC DNA]</scope>
    <source>
        <strain evidence="3">Wikel</strain>
    </source>
</reference>
<reference evidence="2" key="2">
    <citation type="submission" date="2020-05" db="UniProtKB">
        <authorList>
            <consortium name="EnsemblMetazoa"/>
        </authorList>
    </citation>
    <scope>IDENTIFICATION</scope>
    <source>
        <strain evidence="2">wikel</strain>
    </source>
</reference>
<dbReference type="AlphaFoldDB" id="A0A1S4LVG0"/>
<accession>A0A1S4LVG0</accession>
<evidence type="ECO:0000256" key="1">
    <source>
        <dbReference type="SAM" id="MobiDB-lite"/>
    </source>
</evidence>